<keyword evidence="3" id="KW-1185">Reference proteome</keyword>
<dbReference type="AlphaFoldDB" id="A0A8S1X9D1"/>
<comment type="caution">
    <text evidence="2">The sequence shown here is derived from an EMBL/GenBank/DDBJ whole genome shotgun (WGS) entry which is preliminary data.</text>
</comment>
<protein>
    <submittedName>
        <fullName evidence="2">Uncharacterized protein</fullName>
    </submittedName>
</protein>
<accession>A0A8S1X9D1</accession>
<evidence type="ECO:0000313" key="2">
    <source>
        <dbReference type="EMBL" id="CAD8197625.1"/>
    </source>
</evidence>
<dbReference type="EMBL" id="CAJJDO010000116">
    <property type="protein sequence ID" value="CAD8197625.1"/>
    <property type="molecule type" value="Genomic_DNA"/>
</dbReference>
<sequence>MKLIKPITLGIQNCIRILMNLQNIINVKNYCQIWIQILRSLAEQQNQIKIHPQQQCNQNQQQILQIGEIKLKLIDQSIKQIIKCNAIFLDSSGSIMFSQRNNQINNSCARTQQLDLMFSLQQEKNSFVSGGGDMSIRCWQRLDQTIWISYIYHRDFLSCILLNSNEDLLFSGSDNGQIIVWKASLNENKLSCFYSLDQHNNSA</sequence>
<gene>
    <name evidence="2" type="ORF">PPENT_87.1.T1160028</name>
</gene>
<feature type="repeat" description="WD" evidence="1">
    <location>
        <begin position="150"/>
        <end position="191"/>
    </location>
</feature>
<dbReference type="SMART" id="SM00320">
    <property type="entry name" value="WD40"/>
    <property type="match status" value="2"/>
</dbReference>
<dbReference type="OrthoDB" id="2013972at2759"/>
<reference evidence="2" key="1">
    <citation type="submission" date="2021-01" db="EMBL/GenBank/DDBJ databases">
        <authorList>
            <consortium name="Genoscope - CEA"/>
            <person name="William W."/>
        </authorList>
    </citation>
    <scope>NUCLEOTIDE SEQUENCE</scope>
</reference>
<dbReference type="Pfam" id="PF00400">
    <property type="entry name" value="WD40"/>
    <property type="match status" value="1"/>
</dbReference>
<dbReference type="PROSITE" id="PS50082">
    <property type="entry name" value="WD_REPEATS_2"/>
    <property type="match status" value="1"/>
</dbReference>
<proteinExistence type="predicted"/>
<organism evidence="2 3">
    <name type="scientific">Paramecium pentaurelia</name>
    <dbReference type="NCBI Taxonomy" id="43138"/>
    <lineage>
        <taxon>Eukaryota</taxon>
        <taxon>Sar</taxon>
        <taxon>Alveolata</taxon>
        <taxon>Ciliophora</taxon>
        <taxon>Intramacronucleata</taxon>
        <taxon>Oligohymenophorea</taxon>
        <taxon>Peniculida</taxon>
        <taxon>Parameciidae</taxon>
        <taxon>Paramecium</taxon>
    </lineage>
</organism>
<keyword evidence="1" id="KW-0853">WD repeat</keyword>
<dbReference type="InterPro" id="IPR001680">
    <property type="entry name" value="WD40_rpt"/>
</dbReference>
<name>A0A8S1X9D1_9CILI</name>
<evidence type="ECO:0000313" key="3">
    <source>
        <dbReference type="Proteomes" id="UP000689195"/>
    </source>
</evidence>
<evidence type="ECO:0000256" key="1">
    <source>
        <dbReference type="PROSITE-ProRule" id="PRU00221"/>
    </source>
</evidence>
<dbReference type="Proteomes" id="UP000689195">
    <property type="component" value="Unassembled WGS sequence"/>
</dbReference>